<name>A0ABX2K3C1_9MYCO</name>
<proteinExistence type="predicted"/>
<dbReference type="Pfam" id="PF20434">
    <property type="entry name" value="BD-FAE"/>
    <property type="match status" value="1"/>
</dbReference>
<dbReference type="RefSeq" id="WP_174401078.1">
    <property type="nucleotide sequence ID" value="NZ_VBSB01000035.1"/>
</dbReference>
<protein>
    <submittedName>
        <fullName evidence="3">Alpha/beta hydrolase</fullName>
    </submittedName>
</protein>
<dbReference type="InterPro" id="IPR019826">
    <property type="entry name" value="Carboxylesterase_B_AS"/>
</dbReference>
<sequence length="397" mass="43323">MHGVRSYVRWAARAKPGDYVIALSAAAASVPIIGRHLEVVAGFTALGVGGRRYLSSIGAGMTRARLRPGSAEERNAQRALTPSLLTEALGGVVTAEELAQPWPAHRDHAPFLKAPGQRRYVYRSSVRYGDSSGQLLDVWRSPESIQSPAPVLVFVPGGAWVFGRRELQGHALMAHLARRGWVCLSIQYGSSPRHRWPRQITDVKAAIAWARANVQDFGGDPNFVAVAGCSAGGHLATLAGLTDSDPQWQTELPADADTSVDAVVSVYGLYDWHDRSTPERDRFLEFLERVVVQRTQERRPEVFRAASPMQRVHSSAPPFLAIHGSNDGLIPVDEARGFVERLRSVSESPVCYIELPGVGHGFDLIDGTRTAPVVAAIGRFLHYAHQDQRHGRTTSAI</sequence>
<gene>
    <name evidence="3" type="ORF">FEG63_28525</name>
</gene>
<evidence type="ECO:0000259" key="2">
    <source>
        <dbReference type="Pfam" id="PF20434"/>
    </source>
</evidence>
<keyword evidence="1 3" id="KW-0378">Hydrolase</keyword>
<dbReference type="GO" id="GO:0016787">
    <property type="term" value="F:hydrolase activity"/>
    <property type="evidence" value="ECO:0007669"/>
    <property type="project" value="UniProtKB-KW"/>
</dbReference>
<dbReference type="SUPFAM" id="SSF53474">
    <property type="entry name" value="alpha/beta-Hydrolases"/>
    <property type="match status" value="1"/>
</dbReference>
<dbReference type="PANTHER" id="PTHR48081">
    <property type="entry name" value="AB HYDROLASE SUPERFAMILY PROTEIN C4A8.06C"/>
    <property type="match status" value="1"/>
</dbReference>
<organism evidence="3 4">
    <name type="scientific">Mycolicibacterium sphagni</name>
    <dbReference type="NCBI Taxonomy" id="1786"/>
    <lineage>
        <taxon>Bacteria</taxon>
        <taxon>Bacillati</taxon>
        <taxon>Actinomycetota</taxon>
        <taxon>Actinomycetes</taxon>
        <taxon>Mycobacteriales</taxon>
        <taxon>Mycobacteriaceae</taxon>
        <taxon>Mycolicibacterium</taxon>
    </lineage>
</organism>
<dbReference type="InterPro" id="IPR049492">
    <property type="entry name" value="BD-FAE-like_dom"/>
</dbReference>
<evidence type="ECO:0000313" key="3">
    <source>
        <dbReference type="EMBL" id="NTY63472.1"/>
    </source>
</evidence>
<evidence type="ECO:0000256" key="1">
    <source>
        <dbReference type="ARBA" id="ARBA00022801"/>
    </source>
</evidence>
<dbReference type="InterPro" id="IPR029058">
    <property type="entry name" value="AB_hydrolase_fold"/>
</dbReference>
<feature type="domain" description="BD-FAE-like" evidence="2">
    <location>
        <begin position="141"/>
        <end position="342"/>
    </location>
</feature>
<comment type="caution">
    <text evidence="3">The sequence shown here is derived from an EMBL/GenBank/DDBJ whole genome shotgun (WGS) entry which is preliminary data.</text>
</comment>
<evidence type="ECO:0000313" key="4">
    <source>
        <dbReference type="Proteomes" id="UP000708347"/>
    </source>
</evidence>
<dbReference type="Proteomes" id="UP000708347">
    <property type="component" value="Unassembled WGS sequence"/>
</dbReference>
<reference evidence="3 4" key="1">
    <citation type="submission" date="2019-05" db="EMBL/GenBank/DDBJ databases">
        <title>Mycolicibacterium sphagni ENV482 genome assembly.</title>
        <authorList>
            <person name="Chen W."/>
            <person name="Faulkner N.W."/>
            <person name="Hyman M.R."/>
        </authorList>
    </citation>
    <scope>NUCLEOTIDE SEQUENCE [LARGE SCALE GENOMIC DNA]</scope>
    <source>
        <strain evidence="3 4">ENV482</strain>
    </source>
</reference>
<keyword evidence="4" id="KW-1185">Reference proteome</keyword>
<dbReference type="InterPro" id="IPR050300">
    <property type="entry name" value="GDXG_lipolytic_enzyme"/>
</dbReference>
<dbReference type="PROSITE" id="PS00122">
    <property type="entry name" value="CARBOXYLESTERASE_B_1"/>
    <property type="match status" value="1"/>
</dbReference>
<dbReference type="PANTHER" id="PTHR48081:SF33">
    <property type="entry name" value="KYNURENINE FORMAMIDASE"/>
    <property type="match status" value="1"/>
</dbReference>
<accession>A0ABX2K3C1</accession>
<dbReference type="Gene3D" id="3.40.50.1820">
    <property type="entry name" value="alpha/beta hydrolase"/>
    <property type="match status" value="1"/>
</dbReference>
<dbReference type="EMBL" id="VBSB01000035">
    <property type="protein sequence ID" value="NTY63472.1"/>
    <property type="molecule type" value="Genomic_DNA"/>
</dbReference>